<feature type="domain" description="Protein kinase" evidence="1">
    <location>
        <begin position="38"/>
        <end position="295"/>
    </location>
</feature>
<dbReference type="Gene3D" id="1.25.40.10">
    <property type="entry name" value="Tetratricopeptide repeat domain"/>
    <property type="match status" value="2"/>
</dbReference>
<dbReference type="SUPFAM" id="SSF56112">
    <property type="entry name" value="Protein kinase-like (PK-like)"/>
    <property type="match status" value="1"/>
</dbReference>
<dbReference type="Proteomes" id="UP000615446">
    <property type="component" value="Unassembled WGS sequence"/>
</dbReference>
<evidence type="ECO:0000313" key="3">
    <source>
        <dbReference type="Proteomes" id="UP000615446"/>
    </source>
</evidence>
<dbReference type="InterPro" id="IPR006597">
    <property type="entry name" value="Sel1-like"/>
</dbReference>
<sequence length="622" mass="72800">MFYKEEMQTIKDSNEWINRIEEYISKNNNIKYYEYNHFHNIEKIGNDNFENVYRANWKNSEQYFALKSFNFNNTTMKEIIHELEFYCDVNLHENIIKFFGITNKEIQDDQAKEYSLVMEYANGSSLRNYLKKNFNNFTWEYKYELAYQLTCAVSYLHDKGILYYGLHPDNILIHQNTIKLTVFGLSMRNNNQKSDLICYIEPKILNNSMKPYPLNEKSDVYSLGVILWEITSGQPPFKNETYDDNLIMKILQGYRETIVSNTPLDYSILYAECWDEDPNSRPEMNQVVSKLKTIITKNKTMTHSNQLDQIIQNFNKINIMEINPTPQINIHENIFEENLNIVIDELVNFSFKEVNEGKEENTRKRHILDYIKNFKINLQEIYNWLLNNQDNSNSIYLLGYFNYHGIMTNVNRQKAIELYQKAAELDNSVAQYNLAYLYEDGDVDVKNYNKAFELSEKLAKKEYLSGINLLGYYYYNGIGTDVDVQKAFELFQKAADLGNARAQCNLADMYIDGEVVDKDDDKAFELSKRSAEGGHSGGMNLLGYCYYKGIGTDIDMEMGFELYQKAANLGNGIAQYNLALMYESGNGTKKDKNQAIYWYKRSAEQGDKDAVNRLNNLQENKL</sequence>
<dbReference type="InterPro" id="IPR011990">
    <property type="entry name" value="TPR-like_helical_dom_sf"/>
</dbReference>
<dbReference type="PANTHER" id="PTHR43628">
    <property type="entry name" value="ACTIVATOR OF C KINASE PROTEIN 1-RELATED"/>
    <property type="match status" value="1"/>
</dbReference>
<name>A0A8H3LLH7_9GLOM</name>
<dbReference type="SMART" id="SM00671">
    <property type="entry name" value="SEL1"/>
    <property type="match status" value="6"/>
</dbReference>
<dbReference type="InterPro" id="IPR011009">
    <property type="entry name" value="Kinase-like_dom_sf"/>
</dbReference>
<accession>A0A8H3LLH7</accession>
<reference evidence="2" key="1">
    <citation type="submission" date="2019-10" db="EMBL/GenBank/DDBJ databases">
        <title>Conservation and host-specific expression of non-tandemly repeated heterogenous ribosome RNA gene in arbuscular mycorrhizal fungi.</title>
        <authorList>
            <person name="Maeda T."/>
            <person name="Kobayashi Y."/>
            <person name="Nakagawa T."/>
            <person name="Ezawa T."/>
            <person name="Yamaguchi K."/>
            <person name="Bino T."/>
            <person name="Nishimoto Y."/>
            <person name="Shigenobu S."/>
            <person name="Kawaguchi M."/>
        </authorList>
    </citation>
    <scope>NUCLEOTIDE SEQUENCE</scope>
    <source>
        <strain evidence="2">HR1</strain>
    </source>
</reference>
<dbReference type="SMART" id="SM00220">
    <property type="entry name" value="S_TKc"/>
    <property type="match status" value="1"/>
</dbReference>
<organism evidence="2 3">
    <name type="scientific">Rhizophagus clarus</name>
    <dbReference type="NCBI Taxonomy" id="94130"/>
    <lineage>
        <taxon>Eukaryota</taxon>
        <taxon>Fungi</taxon>
        <taxon>Fungi incertae sedis</taxon>
        <taxon>Mucoromycota</taxon>
        <taxon>Glomeromycotina</taxon>
        <taxon>Glomeromycetes</taxon>
        <taxon>Glomerales</taxon>
        <taxon>Glomeraceae</taxon>
        <taxon>Rhizophagus</taxon>
    </lineage>
</organism>
<dbReference type="PROSITE" id="PS50011">
    <property type="entry name" value="PROTEIN_KINASE_DOM"/>
    <property type="match status" value="1"/>
</dbReference>
<dbReference type="InterPro" id="IPR001245">
    <property type="entry name" value="Ser-Thr/Tyr_kinase_cat_dom"/>
</dbReference>
<dbReference type="InterPro" id="IPR052945">
    <property type="entry name" value="Mitotic_Regulator"/>
</dbReference>
<dbReference type="Pfam" id="PF07714">
    <property type="entry name" value="PK_Tyr_Ser-Thr"/>
    <property type="match status" value="1"/>
</dbReference>
<gene>
    <name evidence="2" type="ORF">RCL2_001491000</name>
</gene>
<dbReference type="EMBL" id="BLAL01000175">
    <property type="protein sequence ID" value="GES87945.1"/>
    <property type="molecule type" value="Genomic_DNA"/>
</dbReference>
<dbReference type="Pfam" id="PF08238">
    <property type="entry name" value="Sel1"/>
    <property type="match status" value="6"/>
</dbReference>
<keyword evidence="2" id="KW-0418">Kinase</keyword>
<dbReference type="InterPro" id="IPR000719">
    <property type="entry name" value="Prot_kinase_dom"/>
</dbReference>
<dbReference type="SUPFAM" id="SSF81901">
    <property type="entry name" value="HCP-like"/>
    <property type="match status" value="2"/>
</dbReference>
<evidence type="ECO:0000259" key="1">
    <source>
        <dbReference type="PROSITE" id="PS50011"/>
    </source>
</evidence>
<dbReference type="GO" id="GO:0005524">
    <property type="term" value="F:ATP binding"/>
    <property type="evidence" value="ECO:0007669"/>
    <property type="project" value="InterPro"/>
</dbReference>
<dbReference type="Gene3D" id="1.10.510.10">
    <property type="entry name" value="Transferase(Phosphotransferase) domain 1"/>
    <property type="match status" value="1"/>
</dbReference>
<dbReference type="PANTHER" id="PTHR43628:SF1">
    <property type="entry name" value="CHITIN SYNTHASE REGULATORY FACTOR 2-RELATED"/>
    <property type="match status" value="1"/>
</dbReference>
<proteinExistence type="predicted"/>
<comment type="caution">
    <text evidence="2">The sequence shown here is derived from an EMBL/GenBank/DDBJ whole genome shotgun (WGS) entry which is preliminary data.</text>
</comment>
<dbReference type="GO" id="GO:0004672">
    <property type="term" value="F:protein kinase activity"/>
    <property type="evidence" value="ECO:0007669"/>
    <property type="project" value="InterPro"/>
</dbReference>
<keyword evidence="2" id="KW-0808">Transferase</keyword>
<dbReference type="AlphaFoldDB" id="A0A8H3LLH7"/>
<evidence type="ECO:0000313" key="2">
    <source>
        <dbReference type="EMBL" id="GES87945.1"/>
    </source>
</evidence>
<dbReference type="OrthoDB" id="2348314at2759"/>
<protein>
    <submittedName>
        <fullName evidence="2">Kinase-like domain-containing protein</fullName>
    </submittedName>
</protein>